<dbReference type="PANTHER" id="PTHR12151:SF25">
    <property type="entry name" value="LINALOOL DEHYDRATASE_ISOMERASE DOMAIN-CONTAINING PROTEIN"/>
    <property type="match status" value="1"/>
</dbReference>
<feature type="domain" description="Thioredoxin" evidence="5">
    <location>
        <begin position="39"/>
        <end position="204"/>
    </location>
</feature>
<dbReference type="CDD" id="cd02968">
    <property type="entry name" value="SCO"/>
    <property type="match status" value="1"/>
</dbReference>
<evidence type="ECO:0000256" key="3">
    <source>
        <dbReference type="PIRSR" id="PIRSR603782-1"/>
    </source>
</evidence>
<comment type="similarity">
    <text evidence="1">Belongs to the SCO1/2 family.</text>
</comment>
<dbReference type="InterPro" id="IPR013766">
    <property type="entry name" value="Thioredoxin_domain"/>
</dbReference>
<sequence>MFHLTMFNVTMLKRLFPLLAVLAVSLWLAGCSDERWRTTDIAERVPPLDIALTDENGQAVDESDYLGKPALVFFGYTHCPDICPTILAHLASVTRQLDESVRNDLQVLFISVDPGRDSPRVLKEYTDAFGPQFIGLTGSKAEVDAVTNRYRVNYSYGDKDASGNYAVTHSSAVLAFDREGEPGFLTRDTDSDAALISDLEKILQ</sequence>
<dbReference type="Pfam" id="PF02630">
    <property type="entry name" value="SCO1-SenC"/>
    <property type="match status" value="1"/>
</dbReference>
<dbReference type="SUPFAM" id="SSF52833">
    <property type="entry name" value="Thioredoxin-like"/>
    <property type="match status" value="1"/>
</dbReference>
<evidence type="ECO:0000259" key="5">
    <source>
        <dbReference type="PROSITE" id="PS51352"/>
    </source>
</evidence>
<dbReference type="AlphaFoldDB" id="A0A1M7IIB8"/>
<evidence type="ECO:0000256" key="4">
    <source>
        <dbReference type="PIRSR" id="PIRSR603782-2"/>
    </source>
</evidence>
<dbReference type="FunFam" id="3.40.30.10:FF:000013">
    <property type="entry name" value="Blast:Protein SCO1 homolog, mitochondrial"/>
    <property type="match status" value="1"/>
</dbReference>
<reference evidence="6 7" key="1">
    <citation type="submission" date="2016-11" db="EMBL/GenBank/DDBJ databases">
        <authorList>
            <person name="Jaros S."/>
            <person name="Januszkiewicz K."/>
            <person name="Wedrychowicz H."/>
        </authorList>
    </citation>
    <scope>NUCLEOTIDE SEQUENCE [LARGE SCALE GENOMIC DNA]</scope>
    <source>
        <strain evidence="6 7">ACAM 12</strain>
    </source>
</reference>
<gene>
    <name evidence="6" type="ORF">SAMN05878437_2770</name>
</gene>
<dbReference type="RefSeq" id="WP_231897199.1">
    <property type="nucleotide sequence ID" value="NZ_LT670847.1"/>
</dbReference>
<keyword evidence="7" id="KW-1185">Reference proteome</keyword>
<dbReference type="STRING" id="29571.SAMN05878437_2770"/>
<dbReference type="InterPro" id="IPR036249">
    <property type="entry name" value="Thioredoxin-like_sf"/>
</dbReference>
<keyword evidence="4" id="KW-1015">Disulfide bond</keyword>
<protein>
    <submittedName>
        <fullName evidence="6">Protein SCO1/2</fullName>
    </submittedName>
</protein>
<feature type="binding site" evidence="3">
    <location>
        <position position="169"/>
    </location>
    <ligand>
        <name>Cu cation</name>
        <dbReference type="ChEBI" id="CHEBI:23378"/>
    </ligand>
</feature>
<name>A0A1M7IIB8_9GAMM</name>
<dbReference type="InParanoid" id="A0A1M7IIB8"/>
<evidence type="ECO:0000256" key="1">
    <source>
        <dbReference type="ARBA" id="ARBA00010996"/>
    </source>
</evidence>
<feature type="disulfide bond" description="Redox-active" evidence="4">
    <location>
        <begin position="79"/>
        <end position="83"/>
    </location>
</feature>
<evidence type="ECO:0000313" key="7">
    <source>
        <dbReference type="Proteomes" id="UP000190911"/>
    </source>
</evidence>
<organism evidence="6 7">
    <name type="scientific">Vreelandella subglaciescola</name>
    <dbReference type="NCBI Taxonomy" id="29571"/>
    <lineage>
        <taxon>Bacteria</taxon>
        <taxon>Pseudomonadati</taxon>
        <taxon>Pseudomonadota</taxon>
        <taxon>Gammaproteobacteria</taxon>
        <taxon>Oceanospirillales</taxon>
        <taxon>Halomonadaceae</taxon>
        <taxon>Vreelandella</taxon>
    </lineage>
</organism>
<keyword evidence="3" id="KW-0479">Metal-binding</keyword>
<feature type="binding site" evidence="3">
    <location>
        <position position="79"/>
    </location>
    <ligand>
        <name>Cu cation</name>
        <dbReference type="ChEBI" id="CHEBI:23378"/>
    </ligand>
</feature>
<dbReference type="EMBL" id="LT670847">
    <property type="protein sequence ID" value="SHM40177.1"/>
    <property type="molecule type" value="Genomic_DNA"/>
</dbReference>
<feature type="binding site" evidence="3">
    <location>
        <position position="83"/>
    </location>
    <ligand>
        <name>Cu cation</name>
        <dbReference type="ChEBI" id="CHEBI:23378"/>
    </ligand>
</feature>
<keyword evidence="2 3" id="KW-0186">Copper</keyword>
<dbReference type="Gene3D" id="3.40.30.10">
    <property type="entry name" value="Glutaredoxin"/>
    <property type="match status" value="1"/>
</dbReference>
<evidence type="ECO:0000313" key="6">
    <source>
        <dbReference type="EMBL" id="SHM40177.1"/>
    </source>
</evidence>
<dbReference type="GO" id="GO:0046872">
    <property type="term" value="F:metal ion binding"/>
    <property type="evidence" value="ECO:0007669"/>
    <property type="project" value="UniProtKB-KW"/>
</dbReference>
<dbReference type="Proteomes" id="UP000190911">
    <property type="component" value="Chromosome I"/>
</dbReference>
<proteinExistence type="inferred from homology"/>
<evidence type="ECO:0000256" key="2">
    <source>
        <dbReference type="ARBA" id="ARBA00023008"/>
    </source>
</evidence>
<dbReference type="PROSITE" id="PS51352">
    <property type="entry name" value="THIOREDOXIN_2"/>
    <property type="match status" value="1"/>
</dbReference>
<accession>A0A1M7IIB8</accession>
<dbReference type="PANTHER" id="PTHR12151">
    <property type="entry name" value="ELECTRON TRANSPORT PROTIN SCO1/SENC FAMILY MEMBER"/>
    <property type="match status" value="1"/>
</dbReference>
<dbReference type="InterPro" id="IPR003782">
    <property type="entry name" value="SCO1/SenC"/>
</dbReference>